<dbReference type="Pfam" id="PF04230">
    <property type="entry name" value="PS_pyruv_trans"/>
    <property type="match status" value="1"/>
</dbReference>
<gene>
    <name evidence="2" type="ORF">CLPUN_30500</name>
</gene>
<sequence>MKNESNIINIGLYDMDFFDLNLGVNALGICHILMLEKISQQMNINIKYTIFTVENEQKVVDLFESLVSKKLYVRTVHPISIRHVGILFNFYNEVKKCDLVIDATGGDSFSDIYGNTRFIRGTICKIITSNRSQLLLAPQTIGPFTYKFNERFAAYAMKRAKKIYVRDELTYEYVHKIAPKCICELASDVAMGLPFDKSKYDTAKVEGYINVGINVSGLLWNGGYTGSNQFDLTLDYQKFMKTILKQLLKANKYKIHLIAHVIEEGAYEDDYKVCKDLANQYTDIILAPKFTNPIDAKNYICHMDVFAGARMHSTIGAFSSGVATIPIAYSRKFAGVFGSLGYNVGIDCKKMNTDEAILEFLRLVEEYLKIQSNVIVSLKIAKERIENYEIGLKKLISKLAL</sequence>
<dbReference type="Proteomes" id="UP000190890">
    <property type="component" value="Unassembled WGS sequence"/>
</dbReference>
<reference evidence="2 3" key="1">
    <citation type="submission" date="2016-05" db="EMBL/GenBank/DDBJ databases">
        <title>Microbial solvent formation.</title>
        <authorList>
            <person name="Poehlein A."/>
            <person name="Montoya Solano J.D."/>
            <person name="Flitsch S."/>
            <person name="Krabben P."/>
            <person name="Duerre P."/>
            <person name="Daniel R."/>
        </authorList>
    </citation>
    <scope>NUCLEOTIDE SEQUENCE [LARGE SCALE GENOMIC DNA]</scope>
    <source>
        <strain evidence="2 3">DSM 2619</strain>
    </source>
</reference>
<protein>
    <submittedName>
        <fullName evidence="2">Colanic acid biosynthesis protein</fullName>
    </submittedName>
</protein>
<feature type="domain" description="Polysaccharide pyruvyl transferase" evidence="1">
    <location>
        <begin position="67"/>
        <end position="330"/>
    </location>
</feature>
<dbReference type="STRING" id="29367.CLPUN_30500"/>
<evidence type="ECO:0000313" key="2">
    <source>
        <dbReference type="EMBL" id="OOM75816.1"/>
    </source>
</evidence>
<evidence type="ECO:0000313" key="3">
    <source>
        <dbReference type="Proteomes" id="UP000190890"/>
    </source>
</evidence>
<keyword evidence="3" id="KW-1185">Reference proteome</keyword>
<organism evidence="2 3">
    <name type="scientific">Clostridium puniceum</name>
    <dbReference type="NCBI Taxonomy" id="29367"/>
    <lineage>
        <taxon>Bacteria</taxon>
        <taxon>Bacillati</taxon>
        <taxon>Bacillota</taxon>
        <taxon>Clostridia</taxon>
        <taxon>Eubacteriales</taxon>
        <taxon>Clostridiaceae</taxon>
        <taxon>Clostridium</taxon>
    </lineage>
</organism>
<dbReference type="OrthoDB" id="1814359at2"/>
<proteinExistence type="predicted"/>
<dbReference type="AlphaFoldDB" id="A0A1S8TDM9"/>
<dbReference type="InterPro" id="IPR007345">
    <property type="entry name" value="Polysacch_pyruvyl_Trfase"/>
</dbReference>
<dbReference type="PANTHER" id="PTHR36836">
    <property type="entry name" value="COLANIC ACID BIOSYNTHESIS PROTEIN WCAK"/>
    <property type="match status" value="1"/>
</dbReference>
<dbReference type="PANTHER" id="PTHR36836:SF1">
    <property type="entry name" value="COLANIC ACID BIOSYNTHESIS PROTEIN WCAK"/>
    <property type="match status" value="1"/>
</dbReference>
<comment type="caution">
    <text evidence="2">The sequence shown here is derived from an EMBL/GenBank/DDBJ whole genome shotgun (WGS) entry which is preliminary data.</text>
</comment>
<accession>A0A1S8TDM9</accession>
<evidence type="ECO:0000259" key="1">
    <source>
        <dbReference type="Pfam" id="PF04230"/>
    </source>
</evidence>
<dbReference type="EMBL" id="LZZM01000180">
    <property type="protein sequence ID" value="OOM75816.1"/>
    <property type="molecule type" value="Genomic_DNA"/>
</dbReference>
<name>A0A1S8TDM9_9CLOT</name>
<dbReference type="RefSeq" id="WP_077848122.1">
    <property type="nucleotide sequence ID" value="NZ_LZZM01000180.1"/>
</dbReference>